<gene>
    <name evidence="2" type="ORF">NK662_16235</name>
</gene>
<feature type="signal peptide" evidence="1">
    <location>
        <begin position="1"/>
        <end position="27"/>
    </location>
</feature>
<sequence>MKFKKLIPAVLAAPLLFGILPVQPAHAATAVKWGDIYATKDITGRVVVRADSYLSAKSSTGKYTVNTAWKVTKGQTLLALSADSKYYHVSGGDPDRDGYIEKSKVTFEAVPKAVLDQLKTAQKPVKVQLKTAASSRQYLNKIAPQLEYGMMIMDAEKALGQASQAVFFPHKEGKKTVTDGVFTYKNWSGAKAFQIGSVQTETLLIFNQEKLCGIAIGADMTAAVYQPTDDKTIQAKSKATFDDMVKRLTKLYGKPLETNYKAFPTKVDGKTFYSMSAYWVKPGTSEEVVTLSVDPVVKKVNGKNQVYLSYGIAVLQ</sequence>
<keyword evidence="1" id="KW-0732">Signal</keyword>
<dbReference type="RefSeq" id="WP_254759992.1">
    <property type="nucleotide sequence ID" value="NZ_JANCLT010000009.1"/>
</dbReference>
<name>A0AA41XBY0_9BACI</name>
<feature type="chain" id="PRO_5041220694" evidence="1">
    <location>
        <begin position="28"/>
        <end position="316"/>
    </location>
</feature>
<dbReference type="AlphaFoldDB" id="A0AA41XBY0"/>
<accession>A0AA41XBY0</accession>
<dbReference type="Proteomes" id="UP001156102">
    <property type="component" value="Unassembled WGS sequence"/>
</dbReference>
<organism evidence="2 3">
    <name type="scientific">Ectobacillus ponti</name>
    <dbReference type="NCBI Taxonomy" id="2961894"/>
    <lineage>
        <taxon>Bacteria</taxon>
        <taxon>Bacillati</taxon>
        <taxon>Bacillota</taxon>
        <taxon>Bacilli</taxon>
        <taxon>Bacillales</taxon>
        <taxon>Bacillaceae</taxon>
        <taxon>Ectobacillus</taxon>
    </lineage>
</organism>
<protein>
    <submittedName>
        <fullName evidence="2">Uncharacterized protein</fullName>
    </submittedName>
</protein>
<evidence type="ECO:0000313" key="2">
    <source>
        <dbReference type="EMBL" id="MCP8970073.1"/>
    </source>
</evidence>
<dbReference type="EMBL" id="JANCLT010000009">
    <property type="protein sequence ID" value="MCP8970073.1"/>
    <property type="molecule type" value="Genomic_DNA"/>
</dbReference>
<evidence type="ECO:0000256" key="1">
    <source>
        <dbReference type="SAM" id="SignalP"/>
    </source>
</evidence>
<keyword evidence="3" id="KW-1185">Reference proteome</keyword>
<proteinExistence type="predicted"/>
<comment type="caution">
    <text evidence="2">The sequence shown here is derived from an EMBL/GenBank/DDBJ whole genome shotgun (WGS) entry which is preliminary data.</text>
</comment>
<reference evidence="2" key="1">
    <citation type="submission" date="2022-07" db="EMBL/GenBank/DDBJ databases">
        <authorList>
            <person name="Li W.-J."/>
            <person name="Deng Q.-Q."/>
        </authorList>
    </citation>
    <scope>NUCLEOTIDE SEQUENCE</scope>
    <source>
        <strain evidence="2">SYSU M60031</strain>
    </source>
</reference>
<evidence type="ECO:0000313" key="3">
    <source>
        <dbReference type="Proteomes" id="UP001156102"/>
    </source>
</evidence>